<feature type="region of interest" description="Disordered" evidence="1">
    <location>
        <begin position="1"/>
        <end position="21"/>
    </location>
</feature>
<protein>
    <submittedName>
        <fullName evidence="2">Uncharacterized protein</fullName>
    </submittedName>
</protein>
<keyword evidence="3" id="KW-1185">Reference proteome</keyword>
<feature type="compositionally biased region" description="Polar residues" evidence="1">
    <location>
        <begin position="61"/>
        <end position="83"/>
    </location>
</feature>
<organism evidence="2 3">
    <name type="scientific">Mugilogobius chulae</name>
    <name type="common">yellowstripe goby</name>
    <dbReference type="NCBI Taxonomy" id="88201"/>
    <lineage>
        <taxon>Eukaryota</taxon>
        <taxon>Metazoa</taxon>
        <taxon>Chordata</taxon>
        <taxon>Craniata</taxon>
        <taxon>Vertebrata</taxon>
        <taxon>Euteleostomi</taxon>
        <taxon>Actinopterygii</taxon>
        <taxon>Neopterygii</taxon>
        <taxon>Teleostei</taxon>
        <taxon>Neoteleostei</taxon>
        <taxon>Acanthomorphata</taxon>
        <taxon>Gobiaria</taxon>
        <taxon>Gobiiformes</taxon>
        <taxon>Gobioidei</taxon>
        <taxon>Gobiidae</taxon>
        <taxon>Gobionellinae</taxon>
        <taxon>Mugilogobius</taxon>
    </lineage>
</organism>
<reference evidence="3" key="1">
    <citation type="submission" date="2024-04" db="EMBL/GenBank/DDBJ databases">
        <title>Salinicola lusitanus LLJ914,a marine bacterium isolated from the Okinawa Trough.</title>
        <authorList>
            <person name="Li J."/>
        </authorList>
    </citation>
    <scope>NUCLEOTIDE SEQUENCE [LARGE SCALE GENOMIC DNA]</scope>
</reference>
<feature type="compositionally biased region" description="Pro residues" evidence="1">
    <location>
        <begin position="39"/>
        <end position="53"/>
    </location>
</feature>
<evidence type="ECO:0000256" key="1">
    <source>
        <dbReference type="SAM" id="MobiDB-lite"/>
    </source>
</evidence>
<gene>
    <name evidence="2" type="ORF">WMY93_027657</name>
</gene>
<dbReference type="EMBL" id="JBBPFD010000020">
    <property type="protein sequence ID" value="KAK7884534.1"/>
    <property type="molecule type" value="Genomic_DNA"/>
</dbReference>
<proteinExistence type="predicted"/>
<dbReference type="AlphaFoldDB" id="A0AAW0N0B2"/>
<comment type="caution">
    <text evidence="2">The sequence shown here is derived from an EMBL/GenBank/DDBJ whole genome shotgun (WGS) entry which is preliminary data.</text>
</comment>
<sequence length="119" mass="12717">MAPDGPGQPQTEPRRQGSASVSLPLCLSWSHHHLLLRRAPPPRLSSPPPPPPHLDPHSGELHSQGSPAPTTSTLCPTAQDSPALTTTTLHFHHASQYGTPFTKKRKGPGGRPTKAWIKG</sequence>
<dbReference type="Proteomes" id="UP001460270">
    <property type="component" value="Unassembled WGS sequence"/>
</dbReference>
<name>A0AAW0N0B2_9GOBI</name>
<feature type="region of interest" description="Disordered" evidence="1">
    <location>
        <begin position="38"/>
        <end position="119"/>
    </location>
</feature>
<evidence type="ECO:0000313" key="3">
    <source>
        <dbReference type="Proteomes" id="UP001460270"/>
    </source>
</evidence>
<accession>A0AAW0N0B2</accession>
<evidence type="ECO:0000313" key="2">
    <source>
        <dbReference type="EMBL" id="KAK7884534.1"/>
    </source>
</evidence>